<evidence type="ECO:0000256" key="4">
    <source>
        <dbReference type="ARBA" id="ARBA00022833"/>
    </source>
</evidence>
<dbReference type="AlphaFoldDB" id="A0A8K0TIG0"/>
<dbReference type="Pfam" id="PF00753">
    <property type="entry name" value="Lactamase_B"/>
    <property type="match status" value="1"/>
</dbReference>
<dbReference type="CDD" id="cd07730">
    <property type="entry name" value="metallo-hydrolase-like_MBL-fold"/>
    <property type="match status" value="1"/>
</dbReference>
<evidence type="ECO:0000313" key="7">
    <source>
        <dbReference type="Proteomes" id="UP000813385"/>
    </source>
</evidence>
<keyword evidence="4" id="KW-0862">Zinc</keyword>
<dbReference type="GO" id="GO:0016787">
    <property type="term" value="F:hydrolase activity"/>
    <property type="evidence" value="ECO:0007669"/>
    <property type="project" value="UniProtKB-KW"/>
</dbReference>
<keyword evidence="2" id="KW-0479">Metal-binding</keyword>
<dbReference type="PANTHER" id="PTHR42978:SF5">
    <property type="entry name" value="METALLO-BETA-LACTAMASE DOMAIN-CONTAINING PROTEIN"/>
    <property type="match status" value="1"/>
</dbReference>
<proteinExistence type="inferred from homology"/>
<reference evidence="6" key="1">
    <citation type="journal article" date="2021" name="Nat. Commun.">
        <title>Genetic determinants of endophytism in the Arabidopsis root mycobiome.</title>
        <authorList>
            <person name="Mesny F."/>
            <person name="Miyauchi S."/>
            <person name="Thiergart T."/>
            <person name="Pickel B."/>
            <person name="Atanasova L."/>
            <person name="Karlsson M."/>
            <person name="Huettel B."/>
            <person name="Barry K.W."/>
            <person name="Haridas S."/>
            <person name="Chen C."/>
            <person name="Bauer D."/>
            <person name="Andreopoulos W."/>
            <person name="Pangilinan J."/>
            <person name="LaButti K."/>
            <person name="Riley R."/>
            <person name="Lipzen A."/>
            <person name="Clum A."/>
            <person name="Drula E."/>
            <person name="Henrissat B."/>
            <person name="Kohler A."/>
            <person name="Grigoriev I.V."/>
            <person name="Martin F.M."/>
            <person name="Hacquard S."/>
        </authorList>
    </citation>
    <scope>NUCLEOTIDE SEQUENCE</scope>
    <source>
        <strain evidence="6">MPI-CAGE-AT-0016</strain>
    </source>
</reference>
<keyword evidence="7" id="KW-1185">Reference proteome</keyword>
<dbReference type="GO" id="GO:0046872">
    <property type="term" value="F:metal ion binding"/>
    <property type="evidence" value="ECO:0007669"/>
    <property type="project" value="UniProtKB-KW"/>
</dbReference>
<evidence type="ECO:0000256" key="2">
    <source>
        <dbReference type="ARBA" id="ARBA00022723"/>
    </source>
</evidence>
<name>A0A8K0TIG0_9PEZI</name>
<comment type="caution">
    <text evidence="6">The sequence shown here is derived from an EMBL/GenBank/DDBJ whole genome shotgun (WGS) entry which is preliminary data.</text>
</comment>
<evidence type="ECO:0000313" key="6">
    <source>
        <dbReference type="EMBL" id="KAH7368120.1"/>
    </source>
</evidence>
<dbReference type="InterPro" id="IPR001279">
    <property type="entry name" value="Metallo-B-lactamas"/>
</dbReference>
<evidence type="ECO:0000256" key="1">
    <source>
        <dbReference type="ARBA" id="ARBA00007749"/>
    </source>
</evidence>
<organism evidence="6 7">
    <name type="scientific">Plectosphaerella cucumerina</name>
    <dbReference type="NCBI Taxonomy" id="40658"/>
    <lineage>
        <taxon>Eukaryota</taxon>
        <taxon>Fungi</taxon>
        <taxon>Dikarya</taxon>
        <taxon>Ascomycota</taxon>
        <taxon>Pezizomycotina</taxon>
        <taxon>Sordariomycetes</taxon>
        <taxon>Hypocreomycetidae</taxon>
        <taxon>Glomerellales</taxon>
        <taxon>Plectosphaerellaceae</taxon>
        <taxon>Plectosphaerella</taxon>
    </lineage>
</organism>
<dbReference type="SUPFAM" id="SSF56281">
    <property type="entry name" value="Metallo-hydrolase/oxidoreductase"/>
    <property type="match status" value="1"/>
</dbReference>
<dbReference type="Proteomes" id="UP000813385">
    <property type="component" value="Unassembled WGS sequence"/>
</dbReference>
<dbReference type="InterPro" id="IPR051013">
    <property type="entry name" value="MBL_superfamily_lactonases"/>
</dbReference>
<evidence type="ECO:0000259" key="5">
    <source>
        <dbReference type="Pfam" id="PF00753"/>
    </source>
</evidence>
<keyword evidence="3" id="KW-0378">Hydrolase</keyword>
<dbReference type="Gene3D" id="3.60.15.10">
    <property type="entry name" value="Ribonuclease Z/Hydroxyacylglutathione hydrolase-like"/>
    <property type="match status" value="1"/>
</dbReference>
<dbReference type="OrthoDB" id="10250730at2759"/>
<sequence>MRPVSSLIDIPLSLGTVSVSIVDTTFSMVNLSTSTSFGPEITGFETSSSGAWSFLIEHTDSRLVFDLGIPVRWETDFPPRISDQVRAITASGANVGATQYVSDILEDAGIALDTIDAVIWSHTHFDHIGRPSLFPSSTDLIVGEGTLEAFGYGYPDSPNSPYLARELANRTVTEIPFPSNTTRIGGLAAYEYFGDGSFYLLEAPGYEIGHINALARVTSSPPSFIHLGGDSFHHTSQLCPNRFVLLPKKIRLEQHLKSVPNPYTANLTSPRNTPFATVNQYENGGSLARYPEIARDVISKIHAFDADERVLVVGAHDDSLRGRIDLFPKKANHWRDKGWKKRTRWEFVADYEEALALLKV</sequence>
<feature type="domain" description="Metallo-beta-lactamase" evidence="5">
    <location>
        <begin position="51"/>
        <end position="144"/>
    </location>
</feature>
<dbReference type="EMBL" id="JAGPXD010000002">
    <property type="protein sequence ID" value="KAH7368120.1"/>
    <property type="molecule type" value="Genomic_DNA"/>
</dbReference>
<evidence type="ECO:0000256" key="3">
    <source>
        <dbReference type="ARBA" id="ARBA00022801"/>
    </source>
</evidence>
<dbReference type="PANTHER" id="PTHR42978">
    <property type="entry name" value="QUORUM-QUENCHING LACTONASE YTNP-RELATED-RELATED"/>
    <property type="match status" value="1"/>
</dbReference>
<comment type="similarity">
    <text evidence="1">Belongs to the metallo-beta-lactamase superfamily.</text>
</comment>
<dbReference type="InterPro" id="IPR036866">
    <property type="entry name" value="RibonucZ/Hydroxyglut_hydro"/>
</dbReference>
<accession>A0A8K0TIG0</accession>
<protein>
    <submittedName>
        <fullName evidence="6">Beta-lactamase-like protein</fullName>
    </submittedName>
</protein>
<gene>
    <name evidence="6" type="ORF">B0T11DRAFT_304957</name>
</gene>